<evidence type="ECO:0000313" key="1">
    <source>
        <dbReference type="EMBL" id="GFF20450.1"/>
    </source>
</evidence>
<keyword evidence="2" id="KW-1185">Reference proteome</keyword>
<dbReference type="VEuPathDB" id="FungiDB:ATEG_08233"/>
<dbReference type="EMBL" id="BLJY01000012">
    <property type="protein sequence ID" value="GFF20450.1"/>
    <property type="molecule type" value="Genomic_DNA"/>
</dbReference>
<reference evidence="1 2" key="1">
    <citation type="submission" date="2020-01" db="EMBL/GenBank/DDBJ databases">
        <title>Aspergillus terreus IFO 6365 whole genome shotgun sequence.</title>
        <authorList>
            <person name="Kanamasa S."/>
            <person name="Takahashi H."/>
        </authorList>
    </citation>
    <scope>NUCLEOTIDE SEQUENCE [LARGE SCALE GENOMIC DNA]</scope>
    <source>
        <strain evidence="1 2">IFO 6365</strain>
    </source>
</reference>
<name>A0A5M3ZEA9_ASPTE</name>
<gene>
    <name evidence="1" type="ORF">ATEIFO6365_0012020600</name>
</gene>
<organism evidence="1 2">
    <name type="scientific">Aspergillus terreus</name>
    <dbReference type="NCBI Taxonomy" id="33178"/>
    <lineage>
        <taxon>Eukaryota</taxon>
        <taxon>Fungi</taxon>
        <taxon>Dikarya</taxon>
        <taxon>Ascomycota</taxon>
        <taxon>Pezizomycotina</taxon>
        <taxon>Eurotiomycetes</taxon>
        <taxon>Eurotiomycetidae</taxon>
        <taxon>Eurotiales</taxon>
        <taxon>Aspergillaceae</taxon>
        <taxon>Aspergillus</taxon>
        <taxon>Aspergillus subgen. Circumdati</taxon>
    </lineage>
</organism>
<evidence type="ECO:0000313" key="2">
    <source>
        <dbReference type="Proteomes" id="UP000452235"/>
    </source>
</evidence>
<comment type="caution">
    <text evidence="1">The sequence shown here is derived from an EMBL/GenBank/DDBJ whole genome shotgun (WGS) entry which is preliminary data.</text>
</comment>
<accession>A0A5M3ZEA9</accession>
<dbReference type="Proteomes" id="UP000452235">
    <property type="component" value="Unassembled WGS sequence"/>
</dbReference>
<dbReference type="AlphaFoldDB" id="A0A5M3ZEA9"/>
<protein>
    <submittedName>
        <fullName evidence="1">Uncharacterized protein</fullName>
    </submittedName>
</protein>
<proteinExistence type="predicted"/>
<dbReference type="OrthoDB" id="3538998at2759"/>
<sequence length="340" mass="35235">MSFRKLLAALLALGGAALTLAQSNITADVCADPSAFTSCTAKAVTDSKQCIDVCNGNKICVLACGCVMYQVFINCVAESCWNQAYSCEYGKLVAAYFAQCPTASEPIPFWPAPDNAHAGCSCNLGKVLQSVIKAQKEYNSCITDSSSMSVIDLANKDTACGCCEISAGLSAMYETCPDTVPADMGADQWLPASTLYGTTIKWDSCGSVLGQYDCAKLKFAAPSTNSSTFYGPDNLPPNGTQTLYNTGAANAMTAPPSGPVMTWSQTSITYIVTASPWKNDHVKATGTGTGAGAAGTAGATGTAAGASETGAAMASRQSSYVVWLPFVVLIGKVLWDSWGV</sequence>